<comment type="cofactor">
    <cofactor evidence="1 10 11">
        <name>pyridoxal 5'-phosphate</name>
        <dbReference type="ChEBI" id="CHEBI:597326"/>
    </cofactor>
</comment>
<dbReference type="FunFam" id="3.40.640.10:FF:000006">
    <property type="entry name" value="5-aminolevulinate synthase, mitochondrial"/>
    <property type="match status" value="1"/>
</dbReference>
<evidence type="ECO:0000259" key="12">
    <source>
        <dbReference type="Pfam" id="PF00155"/>
    </source>
</evidence>
<dbReference type="InterPro" id="IPR004723">
    <property type="entry name" value="AONS_Archaea/Proteobacteria"/>
</dbReference>
<dbReference type="PANTHER" id="PTHR13693">
    <property type="entry name" value="CLASS II AMINOTRANSFERASE/8-AMINO-7-OXONONANOATE SYNTHASE"/>
    <property type="match status" value="1"/>
</dbReference>
<evidence type="ECO:0000256" key="2">
    <source>
        <dbReference type="ARBA" id="ARBA00002513"/>
    </source>
</evidence>
<dbReference type="Gene3D" id="3.40.640.10">
    <property type="entry name" value="Type I PLP-dependent aspartate aminotransferase-like (Major domain)"/>
    <property type="match status" value="1"/>
</dbReference>
<dbReference type="InterPro" id="IPR001917">
    <property type="entry name" value="Aminotrans_II_pyridoxalP_BS"/>
</dbReference>
<evidence type="ECO:0000256" key="1">
    <source>
        <dbReference type="ARBA" id="ARBA00001933"/>
    </source>
</evidence>
<accession>A0A8A7KHS8</accession>
<dbReference type="EC" id="2.3.1.47" evidence="11"/>
<evidence type="ECO:0000313" key="13">
    <source>
        <dbReference type="EMBL" id="QTL97684.1"/>
    </source>
</evidence>
<evidence type="ECO:0000256" key="8">
    <source>
        <dbReference type="ARBA" id="ARBA00022898"/>
    </source>
</evidence>
<dbReference type="KEGG" id="ifn:GM661_06635"/>
<evidence type="ECO:0000256" key="6">
    <source>
        <dbReference type="ARBA" id="ARBA00022679"/>
    </source>
</evidence>
<dbReference type="EMBL" id="CP046640">
    <property type="protein sequence ID" value="QTL97684.1"/>
    <property type="molecule type" value="Genomic_DNA"/>
</dbReference>
<keyword evidence="7" id="KW-0093">Biotin biosynthesis</keyword>
<keyword evidence="13" id="KW-0012">Acyltransferase</keyword>
<dbReference type="NCBIfam" id="TIGR00858">
    <property type="entry name" value="bioF"/>
    <property type="match status" value="1"/>
</dbReference>
<dbReference type="Pfam" id="PF00155">
    <property type="entry name" value="Aminotran_1_2"/>
    <property type="match status" value="1"/>
</dbReference>
<name>A0A8A7KHS8_9FIRM</name>
<dbReference type="InterPro" id="IPR015421">
    <property type="entry name" value="PyrdxlP-dep_Trfase_major"/>
</dbReference>
<evidence type="ECO:0000256" key="7">
    <source>
        <dbReference type="ARBA" id="ARBA00022756"/>
    </source>
</evidence>
<dbReference type="GO" id="GO:0030170">
    <property type="term" value="F:pyridoxal phosphate binding"/>
    <property type="evidence" value="ECO:0007669"/>
    <property type="project" value="InterPro"/>
</dbReference>
<comment type="catalytic activity">
    <reaction evidence="9 11">
        <text>6-carboxyhexanoyl-[ACP] + L-alanine + H(+) = (8S)-8-amino-7-oxononanoate + holo-[ACP] + CO2</text>
        <dbReference type="Rhea" id="RHEA:42288"/>
        <dbReference type="Rhea" id="RHEA-COMP:9685"/>
        <dbReference type="Rhea" id="RHEA-COMP:9955"/>
        <dbReference type="ChEBI" id="CHEBI:15378"/>
        <dbReference type="ChEBI" id="CHEBI:16526"/>
        <dbReference type="ChEBI" id="CHEBI:57972"/>
        <dbReference type="ChEBI" id="CHEBI:64479"/>
        <dbReference type="ChEBI" id="CHEBI:78846"/>
        <dbReference type="ChEBI" id="CHEBI:149468"/>
        <dbReference type="EC" id="2.3.1.47"/>
    </reaction>
</comment>
<keyword evidence="14" id="KW-1185">Reference proteome</keyword>
<feature type="domain" description="Aminotransferase class I/classII large" evidence="12">
    <location>
        <begin position="38"/>
        <end position="377"/>
    </location>
</feature>
<dbReference type="PANTHER" id="PTHR13693:SF100">
    <property type="entry name" value="8-AMINO-7-OXONONANOATE SYNTHASE"/>
    <property type="match status" value="1"/>
</dbReference>
<dbReference type="PROSITE" id="PS00599">
    <property type="entry name" value="AA_TRANSFER_CLASS_2"/>
    <property type="match status" value="1"/>
</dbReference>
<comment type="similarity">
    <text evidence="4 11">Belongs to the class-II pyridoxal-phosphate-dependent aminotransferase family. BioF subfamily.</text>
</comment>
<comment type="pathway">
    <text evidence="3 11">Cofactor biosynthesis; biotin biosynthesis.</text>
</comment>
<dbReference type="RefSeq" id="WP_230869305.1">
    <property type="nucleotide sequence ID" value="NZ_CP046640.1"/>
</dbReference>
<dbReference type="Gene3D" id="3.90.1150.10">
    <property type="entry name" value="Aspartate Aminotransferase, domain 1"/>
    <property type="match status" value="1"/>
</dbReference>
<evidence type="ECO:0000256" key="4">
    <source>
        <dbReference type="ARBA" id="ARBA00010008"/>
    </source>
</evidence>
<keyword evidence="8 10" id="KW-0663">Pyridoxal phosphate</keyword>
<dbReference type="InterPro" id="IPR004839">
    <property type="entry name" value="Aminotransferase_I/II_large"/>
</dbReference>
<gene>
    <name evidence="13" type="primary">bioF</name>
    <name evidence="13" type="ORF">GM661_06635</name>
</gene>
<dbReference type="InterPro" id="IPR050087">
    <property type="entry name" value="AON_synthase_class-II"/>
</dbReference>
<evidence type="ECO:0000256" key="11">
    <source>
        <dbReference type="RuleBase" id="RU003693"/>
    </source>
</evidence>
<comment type="function">
    <text evidence="2 11">Catalyzes the decarboxylative condensation of pimeloyl-[acyl-carrier protein] and L-alanine to produce 8-amino-7-oxononanoate (AON), [acyl-carrier protein], and carbon dioxide.</text>
</comment>
<keyword evidence="6 11" id="KW-0808">Transferase</keyword>
<comment type="subunit">
    <text evidence="5 11">Homodimer.</text>
</comment>
<evidence type="ECO:0000256" key="5">
    <source>
        <dbReference type="ARBA" id="ARBA00011738"/>
    </source>
</evidence>
<protein>
    <recommendedName>
        <fullName evidence="11">8-amino-7-ketopelargonate synthase</fullName>
        <ecNumber evidence="11">2.3.1.47</ecNumber>
    </recommendedName>
</protein>
<evidence type="ECO:0000256" key="10">
    <source>
        <dbReference type="PIRSR" id="PIRSR604723-51"/>
    </source>
</evidence>
<organism evidence="13 14">
    <name type="scientific">Iocasia fonsfrigidae</name>
    <dbReference type="NCBI Taxonomy" id="2682810"/>
    <lineage>
        <taxon>Bacteria</taxon>
        <taxon>Bacillati</taxon>
        <taxon>Bacillota</taxon>
        <taxon>Clostridia</taxon>
        <taxon>Halanaerobiales</taxon>
        <taxon>Halanaerobiaceae</taxon>
        <taxon>Iocasia</taxon>
    </lineage>
</organism>
<dbReference type="GO" id="GO:0008710">
    <property type="term" value="F:8-amino-7-oxononanoate synthase activity"/>
    <property type="evidence" value="ECO:0007669"/>
    <property type="project" value="UniProtKB-UniRule"/>
</dbReference>
<evidence type="ECO:0000313" key="14">
    <source>
        <dbReference type="Proteomes" id="UP000665020"/>
    </source>
</evidence>
<dbReference type="Proteomes" id="UP000665020">
    <property type="component" value="Chromosome"/>
</dbReference>
<dbReference type="UniPathway" id="UPA00078"/>
<dbReference type="InterPro" id="IPR015422">
    <property type="entry name" value="PyrdxlP-dep_Trfase_small"/>
</dbReference>
<proteinExistence type="inferred from homology"/>
<sequence length="387" mass="43006">MDFIDEHLNHIKDKGLYRDFKFFTSSQSKYTSIDNRRVLLMASNNYLDLCADDRLKEAAEKAIYTYGVGSGGSRLITGSCKLHDQLEKKIADFKGAEAAIIFNTGYMANIGTITAISDQEWIIFSDELNHASIIDGCRLSGAKVVIYKHCNLDHLQEKIKIHQGKKRLIVTDGVFSMDGDIAPLDKIVELAKENKILTMVDDAHGTGVLGDNGAGSVEHFNLKGDIDIQVGTFSKALASEGGFVVGSKSLIEYLRHKARSFIYSTALSPVTIAVSLRSLDIVKNEREPRVKLLENSKWFQAKLRKLGFNVLESKTAIIALIIGNAAKARKLSEKLFEEGIFITAIRPPTVPDNTSRLRITLMSTHNRKDLKFALERLKKAGMELDVI</sequence>
<evidence type="ECO:0000256" key="9">
    <source>
        <dbReference type="ARBA" id="ARBA00047715"/>
    </source>
</evidence>
<dbReference type="CDD" id="cd06454">
    <property type="entry name" value="KBL_like"/>
    <property type="match status" value="1"/>
</dbReference>
<dbReference type="InterPro" id="IPR015424">
    <property type="entry name" value="PyrdxlP-dep_Trfase"/>
</dbReference>
<dbReference type="SUPFAM" id="SSF53383">
    <property type="entry name" value="PLP-dependent transferases"/>
    <property type="match status" value="1"/>
</dbReference>
<reference evidence="13" key="1">
    <citation type="submission" date="2019-12" db="EMBL/GenBank/DDBJ databases">
        <authorList>
            <person name="zhang j."/>
            <person name="sun C.M."/>
        </authorList>
    </citation>
    <scope>NUCLEOTIDE SEQUENCE</scope>
    <source>
        <strain evidence="13">NS-1</strain>
    </source>
</reference>
<feature type="modified residue" description="N6-(pyridoxal phosphate)lysine" evidence="10">
    <location>
        <position position="235"/>
    </location>
</feature>
<dbReference type="AlphaFoldDB" id="A0A8A7KHS8"/>
<dbReference type="GO" id="GO:0009102">
    <property type="term" value="P:biotin biosynthetic process"/>
    <property type="evidence" value="ECO:0007669"/>
    <property type="project" value="UniProtKB-UniRule"/>
</dbReference>
<evidence type="ECO:0000256" key="3">
    <source>
        <dbReference type="ARBA" id="ARBA00004746"/>
    </source>
</evidence>